<dbReference type="EMBL" id="CAAE01014999">
    <property type="protein sequence ID" value="CAG08413.1"/>
    <property type="molecule type" value="Genomic_DNA"/>
</dbReference>
<evidence type="ECO:0000256" key="4">
    <source>
        <dbReference type="ARBA" id="ARBA00023040"/>
    </source>
</evidence>
<feature type="region of interest" description="Disordered" evidence="9">
    <location>
        <begin position="252"/>
        <end position="275"/>
    </location>
</feature>
<feature type="domain" description="G-protein coupled receptors family 1 profile" evidence="11">
    <location>
        <begin position="1"/>
        <end position="244"/>
    </location>
</feature>
<evidence type="ECO:0000256" key="6">
    <source>
        <dbReference type="ARBA" id="ARBA00023170"/>
    </source>
</evidence>
<keyword evidence="4 8" id="KW-0297">G-protein coupled receptor</keyword>
<dbReference type="PROSITE" id="PS50262">
    <property type="entry name" value="G_PROTEIN_RECEP_F1_2"/>
    <property type="match status" value="1"/>
</dbReference>
<keyword evidence="5 10" id="KW-0472">Membrane</keyword>
<evidence type="ECO:0000256" key="1">
    <source>
        <dbReference type="ARBA" id="ARBA00004141"/>
    </source>
</evidence>
<dbReference type="PANTHER" id="PTHR24240">
    <property type="entry name" value="OPSIN"/>
    <property type="match status" value="1"/>
</dbReference>
<reference evidence="12" key="2">
    <citation type="submission" date="2004-02" db="EMBL/GenBank/DDBJ databases">
        <authorList>
            <consortium name="Genoscope"/>
            <consortium name="Whitehead Institute Centre for Genome Research"/>
        </authorList>
    </citation>
    <scope>NUCLEOTIDE SEQUENCE</scope>
</reference>
<keyword evidence="7 8" id="KW-0807">Transducer</keyword>
<dbReference type="InterPro" id="IPR017452">
    <property type="entry name" value="GPCR_Rhodpsn_7TM"/>
</dbReference>
<evidence type="ECO:0000256" key="2">
    <source>
        <dbReference type="ARBA" id="ARBA00022692"/>
    </source>
</evidence>
<evidence type="ECO:0000256" key="9">
    <source>
        <dbReference type="SAM" id="MobiDB-lite"/>
    </source>
</evidence>
<proteinExistence type="inferred from homology"/>
<feature type="transmembrane region" description="Helical" evidence="10">
    <location>
        <begin position="71"/>
        <end position="92"/>
    </location>
</feature>
<comment type="subcellular location">
    <subcellularLocation>
        <location evidence="1">Membrane</location>
        <topology evidence="1">Multi-pass membrane protein</topology>
    </subcellularLocation>
</comment>
<accession>Q4RT69</accession>
<feature type="transmembrane region" description="Helical" evidence="10">
    <location>
        <begin position="21"/>
        <end position="51"/>
    </location>
</feature>
<dbReference type="SUPFAM" id="SSF81321">
    <property type="entry name" value="Family A G protein-coupled receptor-like"/>
    <property type="match status" value="1"/>
</dbReference>
<dbReference type="OrthoDB" id="9996086at2759"/>
<keyword evidence="6 8" id="KW-0675">Receptor</keyword>
<feature type="transmembrane region" description="Helical" evidence="10">
    <location>
        <begin position="161"/>
        <end position="188"/>
    </location>
</feature>
<keyword evidence="2 8" id="KW-0812">Transmembrane</keyword>
<dbReference type="KEGG" id="tng:GSTEN00029385G001"/>
<evidence type="ECO:0000256" key="5">
    <source>
        <dbReference type="ARBA" id="ARBA00023136"/>
    </source>
</evidence>
<evidence type="ECO:0000313" key="12">
    <source>
        <dbReference type="EMBL" id="CAG08413.1"/>
    </source>
</evidence>
<dbReference type="GO" id="GO:0004930">
    <property type="term" value="F:G protein-coupled receptor activity"/>
    <property type="evidence" value="ECO:0007669"/>
    <property type="project" value="UniProtKB-KW"/>
</dbReference>
<keyword evidence="3 10" id="KW-1133">Transmembrane helix</keyword>
<evidence type="ECO:0000259" key="11">
    <source>
        <dbReference type="PROSITE" id="PS50262"/>
    </source>
</evidence>
<dbReference type="AlphaFoldDB" id="Q4RT69"/>
<protein>
    <submittedName>
        <fullName evidence="12">(spotted green pufferfish) hypothetical protein</fullName>
    </submittedName>
</protein>
<evidence type="ECO:0000256" key="10">
    <source>
        <dbReference type="SAM" id="Phobius"/>
    </source>
</evidence>
<dbReference type="PROSITE" id="PS00237">
    <property type="entry name" value="G_PROTEIN_RECEP_F1_1"/>
    <property type="match status" value="1"/>
</dbReference>
<dbReference type="PRINTS" id="PR00237">
    <property type="entry name" value="GPCRRHODOPSN"/>
</dbReference>
<dbReference type="GO" id="GO:0016020">
    <property type="term" value="C:membrane"/>
    <property type="evidence" value="ECO:0007669"/>
    <property type="project" value="UniProtKB-SubCell"/>
</dbReference>
<reference evidence="12" key="1">
    <citation type="journal article" date="2004" name="Nature">
        <title>Genome duplication in the teleost fish Tetraodon nigroviridis reveals the early vertebrate proto-karyotype.</title>
        <authorList>
            <person name="Jaillon O."/>
            <person name="Aury J.-M."/>
            <person name="Brunet F."/>
            <person name="Petit J.-L."/>
            <person name="Stange-Thomann N."/>
            <person name="Mauceli E."/>
            <person name="Bouneau L."/>
            <person name="Fischer C."/>
            <person name="Ozouf-Costaz C."/>
            <person name="Bernot A."/>
            <person name="Nicaud S."/>
            <person name="Jaffe D."/>
            <person name="Fisher S."/>
            <person name="Lutfalla G."/>
            <person name="Dossat C."/>
            <person name="Segurens B."/>
            <person name="Dasilva C."/>
            <person name="Salanoubat M."/>
            <person name="Levy M."/>
            <person name="Boudet N."/>
            <person name="Castellano S."/>
            <person name="Anthouard V."/>
            <person name="Jubin C."/>
            <person name="Castelli V."/>
            <person name="Katinka M."/>
            <person name="Vacherie B."/>
            <person name="Biemont C."/>
            <person name="Skalli Z."/>
            <person name="Cattolico L."/>
            <person name="Poulain J."/>
            <person name="De Berardinis V."/>
            <person name="Cruaud C."/>
            <person name="Duprat S."/>
            <person name="Brottier P."/>
            <person name="Coutanceau J.-P."/>
            <person name="Gouzy J."/>
            <person name="Parra G."/>
            <person name="Lardier G."/>
            <person name="Chapple C."/>
            <person name="McKernan K.J."/>
            <person name="McEwan P."/>
            <person name="Bosak S."/>
            <person name="Kellis M."/>
            <person name="Volff J.-N."/>
            <person name="Guigo R."/>
            <person name="Zody M.C."/>
            <person name="Mesirov J."/>
            <person name="Lindblad-Toh K."/>
            <person name="Birren B."/>
            <person name="Nusbaum C."/>
            <person name="Kahn D."/>
            <person name="Robinson-Rechavi M."/>
            <person name="Laudet V."/>
            <person name="Schachter V."/>
            <person name="Quetier F."/>
            <person name="Saurin W."/>
            <person name="Scarpelli C."/>
            <person name="Wincker P."/>
            <person name="Lander E.S."/>
            <person name="Weissenbach J."/>
            <person name="Roest Crollius H."/>
        </authorList>
    </citation>
    <scope>NUCLEOTIDE SEQUENCE [LARGE SCALE GENOMIC DNA]</scope>
</reference>
<evidence type="ECO:0000256" key="8">
    <source>
        <dbReference type="RuleBase" id="RU000688"/>
    </source>
</evidence>
<evidence type="ECO:0000256" key="3">
    <source>
        <dbReference type="ARBA" id="ARBA00022989"/>
    </source>
</evidence>
<comment type="similarity">
    <text evidence="8">Belongs to the G-protein coupled receptor 1 family.</text>
</comment>
<comment type="caution">
    <text evidence="12">The sequence shown here is derived from an EMBL/GenBank/DDBJ whole genome shotgun (WGS) entry which is preliminary data.</text>
</comment>
<feature type="transmembrane region" description="Helical" evidence="10">
    <location>
        <begin position="222"/>
        <end position="246"/>
    </location>
</feature>
<dbReference type="InterPro" id="IPR000276">
    <property type="entry name" value="GPCR_Rhodpsn"/>
</dbReference>
<gene>
    <name evidence="12" type="ORF">GSTENG00029385001</name>
</gene>
<name>Q4RT69_TETNG</name>
<sequence length="275" mass="31121">MEPKDTHITSSFFSKVDVPDHVHYIIAFFVFVIGILGITGNVLVIFAFYSNKKLRSLPNYFIVNLAVTCKMYAFCGALFGITSMINLLAISVDRYVVITKPLQTIRRSSKRRTALAILMVWLYSLAWSLAPLVGWSSYIPEGLMTSCTWDYVTYTLANRSYTMMLCCFVFFIPLAIILCCYLLMFLAIRKTSREVERLGTQVRKSTLIQQKSIRSEWKLAKIAFVVIVVYVLSWSPYACVTLISWAGSYPGAKPESDQRDFAGAVGQRQAGQPQE</sequence>
<dbReference type="Gene3D" id="1.20.1070.10">
    <property type="entry name" value="Rhodopsin 7-helix transmembrane proteins"/>
    <property type="match status" value="1"/>
</dbReference>
<evidence type="ECO:0000256" key="7">
    <source>
        <dbReference type="ARBA" id="ARBA00023224"/>
    </source>
</evidence>
<feature type="transmembrane region" description="Helical" evidence="10">
    <location>
        <begin position="113"/>
        <end position="135"/>
    </location>
</feature>
<dbReference type="InterPro" id="IPR050125">
    <property type="entry name" value="GPCR_opsins"/>
</dbReference>
<dbReference type="Pfam" id="PF00001">
    <property type="entry name" value="7tm_1"/>
    <property type="match status" value="1"/>
</dbReference>
<organism evidence="12">
    <name type="scientific">Tetraodon nigroviridis</name>
    <name type="common">Spotted green pufferfish</name>
    <name type="synonym">Chelonodon nigroviridis</name>
    <dbReference type="NCBI Taxonomy" id="99883"/>
    <lineage>
        <taxon>Eukaryota</taxon>
        <taxon>Metazoa</taxon>
        <taxon>Chordata</taxon>
        <taxon>Craniata</taxon>
        <taxon>Vertebrata</taxon>
        <taxon>Euteleostomi</taxon>
        <taxon>Actinopterygii</taxon>
        <taxon>Neopterygii</taxon>
        <taxon>Teleostei</taxon>
        <taxon>Neoteleostei</taxon>
        <taxon>Acanthomorphata</taxon>
        <taxon>Eupercaria</taxon>
        <taxon>Tetraodontiformes</taxon>
        <taxon>Tetradontoidea</taxon>
        <taxon>Tetraodontidae</taxon>
        <taxon>Tetraodon</taxon>
    </lineage>
</organism>